<dbReference type="RefSeq" id="WP_377244566.1">
    <property type="nucleotide sequence ID" value="NZ_JBHLXP010000003.1"/>
</dbReference>
<name>A0ABV6BE88_9GAMM</name>
<dbReference type="Pfam" id="PF25917">
    <property type="entry name" value="BSH_RND"/>
    <property type="match status" value="1"/>
</dbReference>
<feature type="signal peptide" evidence="5">
    <location>
        <begin position="1"/>
        <end position="33"/>
    </location>
</feature>
<dbReference type="EMBL" id="JBHLXP010000003">
    <property type="protein sequence ID" value="MFC0049184.1"/>
    <property type="molecule type" value="Genomic_DNA"/>
</dbReference>
<evidence type="ECO:0000256" key="4">
    <source>
        <dbReference type="SAM" id="MobiDB-lite"/>
    </source>
</evidence>
<feature type="domain" description="Multidrug resistance protein MdtA-like beta-barrel" evidence="8">
    <location>
        <begin position="215"/>
        <end position="304"/>
    </location>
</feature>
<feature type="domain" description="Multidrug resistance protein MdtA-like alpha-helical hairpin" evidence="6">
    <location>
        <begin position="109"/>
        <end position="178"/>
    </location>
</feature>
<dbReference type="Pfam" id="PF25967">
    <property type="entry name" value="RND-MFP_C"/>
    <property type="match status" value="1"/>
</dbReference>
<dbReference type="Pfam" id="PF25876">
    <property type="entry name" value="HH_MFP_RND"/>
    <property type="match status" value="1"/>
</dbReference>
<comment type="subcellular location">
    <subcellularLocation>
        <location evidence="1">Cell inner membrane</location>
        <topology evidence="1">Lipid-anchor</topology>
    </subcellularLocation>
</comment>
<protein>
    <submittedName>
        <fullName evidence="10">Efflux RND transporter periplasmic adaptor subunit</fullName>
    </submittedName>
</protein>
<evidence type="ECO:0000259" key="9">
    <source>
        <dbReference type="Pfam" id="PF25967"/>
    </source>
</evidence>
<reference evidence="10 11" key="1">
    <citation type="submission" date="2024-09" db="EMBL/GenBank/DDBJ databases">
        <authorList>
            <person name="Sun Q."/>
            <person name="Mori K."/>
        </authorList>
    </citation>
    <scope>NUCLEOTIDE SEQUENCE [LARGE SCALE GENOMIC DNA]</scope>
    <source>
        <strain evidence="10 11">KCTC 23315</strain>
    </source>
</reference>
<dbReference type="InterPro" id="IPR058625">
    <property type="entry name" value="MdtA-like_BSH"/>
</dbReference>
<dbReference type="InterPro" id="IPR006143">
    <property type="entry name" value="RND_pump_MFP"/>
</dbReference>
<sequence length="412" mass="42799">MQPIRRHQPLLQSTFTLLASALFLTACGQPAPAAQGAAPAAPQVGVVTLQPQDVTLSRELPGRVQAARIAEIRPQVSGIVQARHFTEGSTVSAGTALYQIDPAPFQATLLSAQAAEARAKANIASTQAKAERYRELLKIKAVSRQDFDEAEAAFLQAKADLQSAKAQISTAQINLNYSKVLAPISGQIGKSSVTTGALVSTGQSQALATVTQLDPIYIDLTQSSSELLALKQALAKGAIGTAASQTEVSLKLEDGSVYPHKGTLQFTEVTVNPDTGSVTLRASFPNPDQLLLPGMYVRATVQEGQQANAMLVPQRGVSRNAKGEATALVVSKDGKVEPRLLQTNRTVGSNWLVTAGLQAGDQLIVEGLQKIRPGAVVQAVPATSTEVSSSAVSSSAVTASKGSAPAAPAAAR</sequence>
<comment type="caution">
    <text evidence="10">The sequence shown here is derived from an EMBL/GenBank/DDBJ whole genome shotgun (WGS) entry which is preliminary data.</text>
</comment>
<evidence type="ECO:0000256" key="3">
    <source>
        <dbReference type="SAM" id="Coils"/>
    </source>
</evidence>
<dbReference type="Proteomes" id="UP001589813">
    <property type="component" value="Unassembled WGS sequence"/>
</dbReference>
<dbReference type="InterPro" id="IPR058626">
    <property type="entry name" value="MdtA-like_b-barrel"/>
</dbReference>
<keyword evidence="3" id="KW-0175">Coiled coil</keyword>
<evidence type="ECO:0000256" key="2">
    <source>
        <dbReference type="ARBA" id="ARBA00009477"/>
    </source>
</evidence>
<feature type="domain" description="Multidrug resistance protein MdtA-like C-terminal permuted SH3" evidence="9">
    <location>
        <begin position="308"/>
        <end position="370"/>
    </location>
</feature>
<keyword evidence="11" id="KW-1185">Reference proteome</keyword>
<evidence type="ECO:0000259" key="8">
    <source>
        <dbReference type="Pfam" id="PF25944"/>
    </source>
</evidence>
<evidence type="ECO:0000256" key="1">
    <source>
        <dbReference type="ARBA" id="ARBA00004519"/>
    </source>
</evidence>
<evidence type="ECO:0000259" key="6">
    <source>
        <dbReference type="Pfam" id="PF25876"/>
    </source>
</evidence>
<dbReference type="Gene3D" id="2.40.420.20">
    <property type="match status" value="1"/>
</dbReference>
<feature type="domain" description="Multidrug resistance protein MdtA-like barrel-sandwich hybrid" evidence="7">
    <location>
        <begin position="68"/>
        <end position="211"/>
    </location>
</feature>
<dbReference type="PROSITE" id="PS51257">
    <property type="entry name" value="PROKAR_LIPOPROTEIN"/>
    <property type="match status" value="1"/>
</dbReference>
<dbReference type="InterPro" id="IPR058624">
    <property type="entry name" value="MdtA-like_HH"/>
</dbReference>
<evidence type="ECO:0000256" key="5">
    <source>
        <dbReference type="SAM" id="SignalP"/>
    </source>
</evidence>
<dbReference type="Pfam" id="PF25944">
    <property type="entry name" value="Beta-barrel_RND"/>
    <property type="match status" value="1"/>
</dbReference>
<feature type="chain" id="PRO_5047498953" evidence="5">
    <location>
        <begin position="34"/>
        <end position="412"/>
    </location>
</feature>
<dbReference type="Gene3D" id="2.40.50.100">
    <property type="match status" value="1"/>
</dbReference>
<organism evidence="10 11">
    <name type="scientific">Rheinheimera tilapiae</name>
    <dbReference type="NCBI Taxonomy" id="875043"/>
    <lineage>
        <taxon>Bacteria</taxon>
        <taxon>Pseudomonadati</taxon>
        <taxon>Pseudomonadota</taxon>
        <taxon>Gammaproteobacteria</taxon>
        <taxon>Chromatiales</taxon>
        <taxon>Chromatiaceae</taxon>
        <taxon>Rheinheimera</taxon>
    </lineage>
</organism>
<evidence type="ECO:0000259" key="7">
    <source>
        <dbReference type="Pfam" id="PF25917"/>
    </source>
</evidence>
<evidence type="ECO:0000313" key="11">
    <source>
        <dbReference type="Proteomes" id="UP001589813"/>
    </source>
</evidence>
<feature type="coiled-coil region" evidence="3">
    <location>
        <begin position="116"/>
        <end position="167"/>
    </location>
</feature>
<feature type="region of interest" description="Disordered" evidence="4">
    <location>
        <begin position="388"/>
        <end position="412"/>
    </location>
</feature>
<proteinExistence type="inferred from homology"/>
<keyword evidence="5" id="KW-0732">Signal</keyword>
<evidence type="ECO:0000313" key="10">
    <source>
        <dbReference type="EMBL" id="MFC0049184.1"/>
    </source>
</evidence>
<comment type="similarity">
    <text evidence="2">Belongs to the membrane fusion protein (MFP) (TC 8.A.1) family.</text>
</comment>
<gene>
    <name evidence="10" type="ORF">ACFFJP_12885</name>
</gene>
<dbReference type="NCBIfam" id="TIGR01730">
    <property type="entry name" value="RND_mfp"/>
    <property type="match status" value="1"/>
</dbReference>
<dbReference type="SUPFAM" id="SSF111369">
    <property type="entry name" value="HlyD-like secretion proteins"/>
    <property type="match status" value="1"/>
</dbReference>
<dbReference type="Gene3D" id="1.10.287.470">
    <property type="entry name" value="Helix hairpin bin"/>
    <property type="match status" value="1"/>
</dbReference>
<dbReference type="Gene3D" id="2.40.30.170">
    <property type="match status" value="1"/>
</dbReference>
<dbReference type="InterPro" id="IPR058627">
    <property type="entry name" value="MdtA-like_C"/>
</dbReference>
<dbReference type="PANTHER" id="PTHR30158:SF3">
    <property type="entry name" value="MULTIDRUG EFFLUX PUMP SUBUNIT ACRA-RELATED"/>
    <property type="match status" value="1"/>
</dbReference>
<accession>A0ABV6BE88</accession>
<dbReference type="PANTHER" id="PTHR30158">
    <property type="entry name" value="ACRA/E-RELATED COMPONENT OF DRUG EFFLUX TRANSPORTER"/>
    <property type="match status" value="1"/>
</dbReference>